<comment type="caution">
    <text evidence="1">The sequence shown here is derived from an EMBL/GenBank/DDBJ whole genome shotgun (WGS) entry which is preliminary data.</text>
</comment>
<dbReference type="EMBL" id="JAHRIQ010107858">
    <property type="protein sequence ID" value="MEQ2256754.1"/>
    <property type="molecule type" value="Genomic_DNA"/>
</dbReference>
<reference evidence="1 2" key="1">
    <citation type="submission" date="2021-06" db="EMBL/GenBank/DDBJ databases">
        <authorList>
            <person name="Palmer J.M."/>
        </authorList>
    </citation>
    <scope>NUCLEOTIDE SEQUENCE [LARGE SCALE GENOMIC DNA]</scope>
    <source>
        <strain evidence="2">if_2019</strain>
        <tissue evidence="1">Muscle</tissue>
    </source>
</reference>
<accession>A0ABV0VIA1</accession>
<proteinExistence type="predicted"/>
<dbReference type="Proteomes" id="UP001482620">
    <property type="component" value="Unassembled WGS sequence"/>
</dbReference>
<evidence type="ECO:0000313" key="2">
    <source>
        <dbReference type="Proteomes" id="UP001482620"/>
    </source>
</evidence>
<keyword evidence="2" id="KW-1185">Reference proteome</keyword>
<evidence type="ECO:0000313" key="1">
    <source>
        <dbReference type="EMBL" id="MEQ2256754.1"/>
    </source>
</evidence>
<name>A0ABV0VIA1_9TELE</name>
<gene>
    <name evidence="1" type="ORF">ILYODFUR_027352</name>
</gene>
<protein>
    <submittedName>
        <fullName evidence="1">Uncharacterized protein</fullName>
    </submittedName>
</protein>
<organism evidence="1 2">
    <name type="scientific">Ilyodon furcidens</name>
    <name type="common">goldbreast splitfin</name>
    <dbReference type="NCBI Taxonomy" id="33524"/>
    <lineage>
        <taxon>Eukaryota</taxon>
        <taxon>Metazoa</taxon>
        <taxon>Chordata</taxon>
        <taxon>Craniata</taxon>
        <taxon>Vertebrata</taxon>
        <taxon>Euteleostomi</taxon>
        <taxon>Actinopterygii</taxon>
        <taxon>Neopterygii</taxon>
        <taxon>Teleostei</taxon>
        <taxon>Neoteleostei</taxon>
        <taxon>Acanthomorphata</taxon>
        <taxon>Ovalentaria</taxon>
        <taxon>Atherinomorphae</taxon>
        <taxon>Cyprinodontiformes</taxon>
        <taxon>Goodeidae</taxon>
        <taxon>Ilyodon</taxon>
    </lineage>
</organism>
<sequence>MILTVMTKRFTGAARELCCHQWIVCSTSAGGGGVKTLDKKGRKEANSVWEKCQAQPEIKSEVPGWSAEACCEAISLMASPDCLGHEKKKSLELPGEPVKLLDPVNVWGCFSLKGASMNNMWD</sequence>